<dbReference type="Proteomes" id="UP000386466">
    <property type="component" value="Unassembled WGS sequence"/>
</dbReference>
<evidence type="ECO:0000313" key="2">
    <source>
        <dbReference type="EMBL" id="VFV36425.1"/>
    </source>
</evidence>
<proteinExistence type="predicted"/>
<sequence>MKGIISRLMSVEEELKKDHAEMQAAVDSKQKIIDAQVGSGPVLSHRH</sequence>
<keyword evidence="3" id="KW-1185">Reference proteome</keyword>
<organism evidence="2 3">
    <name type="scientific">Lynx pardinus</name>
    <name type="common">Iberian lynx</name>
    <name type="synonym">Felis pardina</name>
    <dbReference type="NCBI Taxonomy" id="191816"/>
    <lineage>
        <taxon>Eukaryota</taxon>
        <taxon>Metazoa</taxon>
        <taxon>Chordata</taxon>
        <taxon>Craniata</taxon>
        <taxon>Vertebrata</taxon>
        <taxon>Euteleostomi</taxon>
        <taxon>Mammalia</taxon>
        <taxon>Eutheria</taxon>
        <taxon>Laurasiatheria</taxon>
        <taxon>Carnivora</taxon>
        <taxon>Feliformia</taxon>
        <taxon>Felidae</taxon>
        <taxon>Felinae</taxon>
        <taxon>Lynx</taxon>
    </lineage>
</organism>
<dbReference type="AlphaFoldDB" id="A0A485NS32"/>
<reference evidence="2 3" key="1">
    <citation type="submission" date="2019-01" db="EMBL/GenBank/DDBJ databases">
        <authorList>
            <person name="Alioto T."/>
            <person name="Alioto T."/>
        </authorList>
    </citation>
    <scope>NUCLEOTIDE SEQUENCE [LARGE SCALE GENOMIC DNA]</scope>
</reference>
<dbReference type="EMBL" id="CAAGRJ010022717">
    <property type="protein sequence ID" value="VFV36425.1"/>
    <property type="molecule type" value="Genomic_DNA"/>
</dbReference>
<accession>A0A485NS32</accession>
<feature type="domain" description="Disabled homolog 2-interacting protein C-terminal" evidence="1">
    <location>
        <begin position="1"/>
        <end position="36"/>
    </location>
</feature>
<evidence type="ECO:0000259" key="1">
    <source>
        <dbReference type="Pfam" id="PF12004"/>
    </source>
</evidence>
<evidence type="ECO:0000313" key="3">
    <source>
        <dbReference type="Proteomes" id="UP000386466"/>
    </source>
</evidence>
<dbReference type="InterPro" id="IPR021887">
    <property type="entry name" value="DAB2P_C"/>
</dbReference>
<dbReference type="Pfam" id="PF12004">
    <property type="entry name" value="DAB2P_C"/>
    <property type="match status" value="1"/>
</dbReference>
<protein>
    <submittedName>
        <fullName evidence="2">Kiaa1743 protein</fullName>
    </submittedName>
</protein>
<name>A0A485NS32_LYNPA</name>
<gene>
    <name evidence="2" type="ORF">LYPA_23C005256</name>
</gene>